<dbReference type="AlphaFoldDB" id="A0A101M1N2"/>
<gene>
    <name evidence="2" type="ORF">ABT39_MTgene3833</name>
</gene>
<name>A0A101M1N2_PICGL</name>
<dbReference type="InterPro" id="IPR026960">
    <property type="entry name" value="RVT-Znf"/>
</dbReference>
<organism evidence="2">
    <name type="scientific">Picea glauca</name>
    <name type="common">White spruce</name>
    <name type="synonym">Pinus glauca</name>
    <dbReference type="NCBI Taxonomy" id="3330"/>
    <lineage>
        <taxon>Eukaryota</taxon>
        <taxon>Viridiplantae</taxon>
        <taxon>Streptophyta</taxon>
        <taxon>Embryophyta</taxon>
        <taxon>Tracheophyta</taxon>
        <taxon>Spermatophyta</taxon>
        <taxon>Pinopsida</taxon>
        <taxon>Pinidae</taxon>
        <taxon>Conifers I</taxon>
        <taxon>Pinales</taxon>
        <taxon>Pinaceae</taxon>
        <taxon>Picea</taxon>
    </lineage>
</organism>
<evidence type="ECO:0000313" key="2">
    <source>
        <dbReference type="EMBL" id="KUM49284.1"/>
    </source>
</evidence>
<evidence type="ECO:0000259" key="1">
    <source>
        <dbReference type="Pfam" id="PF13966"/>
    </source>
</evidence>
<geneLocation type="mitochondrion" evidence="2"/>
<protein>
    <recommendedName>
        <fullName evidence="1">Reverse transcriptase zinc-binding domain-containing protein</fullName>
    </recommendedName>
</protein>
<dbReference type="Pfam" id="PF13966">
    <property type="entry name" value="zf-RVT"/>
    <property type="match status" value="1"/>
</dbReference>
<comment type="caution">
    <text evidence="2">The sequence shown here is derived from an EMBL/GenBank/DDBJ whole genome shotgun (WGS) entry which is preliminary data.</text>
</comment>
<keyword evidence="2" id="KW-0496">Mitochondrion</keyword>
<sequence>MWLAIRNRVPTWDILQKRNKQGPSICIMCISEDENISHLFIKCPFAQQIWSDIVQWYGFPNLWQGLNIEDCLRIWFQI</sequence>
<feature type="domain" description="Reverse transcriptase zinc-binding" evidence="1">
    <location>
        <begin position="1"/>
        <end position="50"/>
    </location>
</feature>
<accession>A0A101M1N2</accession>
<reference evidence="2" key="1">
    <citation type="journal article" date="2015" name="Genome Biol. Evol.">
        <title>Organellar Genomes of White Spruce (Picea glauca): Assembly and Annotation.</title>
        <authorList>
            <person name="Jackman S.D."/>
            <person name="Warren R.L."/>
            <person name="Gibb E.A."/>
            <person name="Vandervalk B.P."/>
            <person name="Mohamadi H."/>
            <person name="Chu J."/>
            <person name="Raymond A."/>
            <person name="Pleasance S."/>
            <person name="Coope R."/>
            <person name="Wildung M.R."/>
            <person name="Ritland C.E."/>
            <person name="Bousquet J."/>
            <person name="Jones S.J."/>
            <person name="Bohlmann J."/>
            <person name="Birol I."/>
        </authorList>
    </citation>
    <scope>NUCLEOTIDE SEQUENCE [LARGE SCALE GENOMIC DNA]</scope>
    <source>
        <tissue evidence="2">Flushing bud</tissue>
    </source>
</reference>
<dbReference type="EMBL" id="LKAM01000003">
    <property type="protein sequence ID" value="KUM49284.1"/>
    <property type="molecule type" value="Genomic_DNA"/>
</dbReference>
<proteinExistence type="predicted"/>